<evidence type="ECO:0000313" key="11">
    <source>
        <dbReference type="EMBL" id="RSU07331.1"/>
    </source>
</evidence>
<reference evidence="11 12" key="1">
    <citation type="submission" date="2017-05" db="EMBL/GenBank/DDBJ databases">
        <title>Vagococcus spp. assemblies.</title>
        <authorList>
            <person name="Gulvik C.A."/>
        </authorList>
    </citation>
    <scope>NUCLEOTIDE SEQUENCE [LARGE SCALE GENOMIC DNA]</scope>
    <source>
        <strain evidence="11 12">DSM 24756</strain>
    </source>
</reference>
<dbReference type="AlphaFoldDB" id="A0A430AHE5"/>
<dbReference type="InterPro" id="IPR003439">
    <property type="entry name" value="ABC_transporter-like_ATP-bd"/>
</dbReference>
<evidence type="ECO:0000256" key="1">
    <source>
        <dbReference type="ARBA" id="ARBA00004202"/>
    </source>
</evidence>
<organism evidence="11 12">
    <name type="scientific">Vagococcus entomophilus</name>
    <dbReference type="NCBI Taxonomy" id="1160095"/>
    <lineage>
        <taxon>Bacteria</taxon>
        <taxon>Bacillati</taxon>
        <taxon>Bacillota</taxon>
        <taxon>Bacilli</taxon>
        <taxon>Lactobacillales</taxon>
        <taxon>Enterococcaceae</taxon>
        <taxon>Vagococcus</taxon>
    </lineage>
</organism>
<keyword evidence="2" id="KW-0813">Transport</keyword>
<keyword evidence="6 11" id="KW-0067">ATP-binding</keyword>
<dbReference type="SUPFAM" id="SSF52540">
    <property type="entry name" value="P-loop containing nucleoside triphosphate hydrolases"/>
    <property type="match status" value="1"/>
</dbReference>
<feature type="domain" description="ABC transporter" evidence="10">
    <location>
        <begin position="7"/>
        <end position="243"/>
    </location>
</feature>
<dbReference type="PROSITE" id="PS50893">
    <property type="entry name" value="ABC_TRANSPORTER_2"/>
    <property type="match status" value="1"/>
</dbReference>
<name>A0A430AHE5_9ENTE</name>
<evidence type="ECO:0000256" key="4">
    <source>
        <dbReference type="ARBA" id="ARBA00022496"/>
    </source>
</evidence>
<accession>A0A430AHE5</accession>
<dbReference type="PANTHER" id="PTHR42771">
    <property type="entry name" value="IRON(3+)-HYDROXAMATE IMPORT ATP-BINDING PROTEIN FHUC"/>
    <property type="match status" value="1"/>
</dbReference>
<keyword evidence="8" id="KW-0406">Ion transport</keyword>
<dbReference type="EMBL" id="NGJZ01000002">
    <property type="protein sequence ID" value="RSU07331.1"/>
    <property type="molecule type" value="Genomic_DNA"/>
</dbReference>
<dbReference type="InterPro" id="IPR027417">
    <property type="entry name" value="P-loop_NTPase"/>
</dbReference>
<evidence type="ECO:0000256" key="5">
    <source>
        <dbReference type="ARBA" id="ARBA00022741"/>
    </source>
</evidence>
<dbReference type="GO" id="GO:0006826">
    <property type="term" value="P:iron ion transport"/>
    <property type="evidence" value="ECO:0007669"/>
    <property type="project" value="UniProtKB-KW"/>
</dbReference>
<evidence type="ECO:0000259" key="10">
    <source>
        <dbReference type="PROSITE" id="PS50893"/>
    </source>
</evidence>
<comment type="caution">
    <text evidence="11">The sequence shown here is derived from an EMBL/GenBank/DDBJ whole genome shotgun (WGS) entry which is preliminary data.</text>
</comment>
<dbReference type="PROSITE" id="PS00211">
    <property type="entry name" value="ABC_TRANSPORTER_1"/>
    <property type="match status" value="1"/>
</dbReference>
<evidence type="ECO:0000256" key="3">
    <source>
        <dbReference type="ARBA" id="ARBA00022475"/>
    </source>
</evidence>
<evidence type="ECO:0000256" key="8">
    <source>
        <dbReference type="ARBA" id="ARBA00023065"/>
    </source>
</evidence>
<dbReference type="RefSeq" id="WP_126825312.1">
    <property type="nucleotide sequence ID" value="NZ_JBHLWU010000002.1"/>
</dbReference>
<evidence type="ECO:0000256" key="9">
    <source>
        <dbReference type="ARBA" id="ARBA00023136"/>
    </source>
</evidence>
<keyword evidence="3" id="KW-1003">Cell membrane</keyword>
<evidence type="ECO:0000256" key="6">
    <source>
        <dbReference type="ARBA" id="ARBA00022840"/>
    </source>
</evidence>
<keyword evidence="9" id="KW-0472">Membrane</keyword>
<sequence length="264" mass="29622">MKETQSLIIEKLSLSYHQKKIIEQLDLAFIKGKISVIIGANGCGKSTLLKGISRILKKDAGVVYLENTDMAQLSNRTIATKLAYLPQSASAPEDATVRDIVELGRYPYRKMLKKISLEENKLVDDILMQTNLLELAEEKMQNLSGGQKQRVWIGMALAQKTNIILLDEPTTYLDLGHQIDILNLLKKLNQNNKLTIVMVLHDLNLAARFSDFMIGMKEGRIIQQGTPFEIMTPKVLEELFSIKATIGTDPVANKPICLHFDSIE</sequence>
<dbReference type="InterPro" id="IPR051535">
    <property type="entry name" value="Siderophore_ABC-ATPase"/>
</dbReference>
<dbReference type="FunFam" id="3.40.50.300:FF:000134">
    <property type="entry name" value="Iron-enterobactin ABC transporter ATP-binding protein"/>
    <property type="match status" value="1"/>
</dbReference>
<dbReference type="SMART" id="SM00382">
    <property type="entry name" value="AAA"/>
    <property type="match status" value="1"/>
</dbReference>
<dbReference type="GO" id="GO:0016887">
    <property type="term" value="F:ATP hydrolysis activity"/>
    <property type="evidence" value="ECO:0007669"/>
    <property type="project" value="InterPro"/>
</dbReference>
<dbReference type="Pfam" id="PF00005">
    <property type="entry name" value="ABC_tran"/>
    <property type="match status" value="1"/>
</dbReference>
<keyword evidence="4" id="KW-0410">Iron transport</keyword>
<evidence type="ECO:0000313" key="12">
    <source>
        <dbReference type="Proteomes" id="UP000288669"/>
    </source>
</evidence>
<dbReference type="CDD" id="cd03214">
    <property type="entry name" value="ABC_Iron-Siderophores_B12_Hemin"/>
    <property type="match status" value="1"/>
</dbReference>
<keyword evidence="5" id="KW-0547">Nucleotide-binding</keyword>
<evidence type="ECO:0000256" key="7">
    <source>
        <dbReference type="ARBA" id="ARBA00023004"/>
    </source>
</evidence>
<dbReference type="InterPro" id="IPR017871">
    <property type="entry name" value="ABC_transporter-like_CS"/>
</dbReference>
<protein>
    <submittedName>
        <fullName evidence="11">ABC transporter ATP-binding protein</fullName>
    </submittedName>
</protein>
<dbReference type="Gene3D" id="3.40.50.300">
    <property type="entry name" value="P-loop containing nucleotide triphosphate hydrolases"/>
    <property type="match status" value="1"/>
</dbReference>
<keyword evidence="7" id="KW-0408">Iron</keyword>
<dbReference type="OrthoDB" id="9787851at2"/>
<dbReference type="Proteomes" id="UP000288669">
    <property type="component" value="Unassembled WGS sequence"/>
</dbReference>
<evidence type="ECO:0000256" key="2">
    <source>
        <dbReference type="ARBA" id="ARBA00022448"/>
    </source>
</evidence>
<dbReference type="GO" id="GO:0005886">
    <property type="term" value="C:plasma membrane"/>
    <property type="evidence" value="ECO:0007669"/>
    <property type="project" value="UniProtKB-SubCell"/>
</dbReference>
<dbReference type="InterPro" id="IPR003593">
    <property type="entry name" value="AAA+_ATPase"/>
</dbReference>
<keyword evidence="12" id="KW-1185">Reference proteome</keyword>
<gene>
    <name evidence="11" type="ORF">CBF30_08770</name>
</gene>
<dbReference type="PANTHER" id="PTHR42771:SF4">
    <property type="entry name" value="IRON(3+)-HYDROXAMATE IMPORT ATP-BINDING PROTEIN FHUC"/>
    <property type="match status" value="1"/>
</dbReference>
<proteinExistence type="predicted"/>
<comment type="subcellular location">
    <subcellularLocation>
        <location evidence="1">Cell membrane</location>
        <topology evidence="1">Peripheral membrane protein</topology>
    </subcellularLocation>
</comment>
<dbReference type="GO" id="GO:0005524">
    <property type="term" value="F:ATP binding"/>
    <property type="evidence" value="ECO:0007669"/>
    <property type="project" value="UniProtKB-KW"/>
</dbReference>